<dbReference type="EMBL" id="RWGY01000004">
    <property type="protein sequence ID" value="TVU46862.1"/>
    <property type="molecule type" value="Genomic_DNA"/>
</dbReference>
<proteinExistence type="predicted"/>
<protein>
    <submittedName>
        <fullName evidence="2">Uncharacterized protein</fullName>
    </submittedName>
</protein>
<sequence length="77" mass="8196">MVPHAPPSAAAGFEAQTGKPSAVGQTVKPSMLLVLSTCTVWITLDLTRPLDRPAPSLRFVPILLPLTIKLTPLTYTS</sequence>
<reference evidence="2 3" key="1">
    <citation type="journal article" date="2019" name="Sci. Rep.">
        <title>A high-quality genome of Eragrostis curvula grass provides insights into Poaceae evolution and supports new strategies to enhance forage quality.</title>
        <authorList>
            <person name="Carballo J."/>
            <person name="Santos B.A.C.M."/>
            <person name="Zappacosta D."/>
            <person name="Garbus I."/>
            <person name="Selva J.P."/>
            <person name="Gallo C.A."/>
            <person name="Diaz A."/>
            <person name="Albertini E."/>
            <person name="Caccamo M."/>
            <person name="Echenique V."/>
        </authorList>
    </citation>
    <scope>NUCLEOTIDE SEQUENCE [LARGE SCALE GENOMIC DNA]</scope>
    <source>
        <strain evidence="3">cv. Victoria</strain>
        <tissue evidence="2">Leaf</tissue>
    </source>
</reference>
<feature type="non-terminal residue" evidence="2">
    <location>
        <position position="1"/>
    </location>
</feature>
<dbReference type="Proteomes" id="UP000324897">
    <property type="component" value="Chromosome 5"/>
</dbReference>
<dbReference type="AlphaFoldDB" id="A0A5J9WDS4"/>
<evidence type="ECO:0000256" key="1">
    <source>
        <dbReference type="SAM" id="MobiDB-lite"/>
    </source>
</evidence>
<evidence type="ECO:0000313" key="2">
    <source>
        <dbReference type="EMBL" id="TVU46862.1"/>
    </source>
</evidence>
<dbReference type="Gramene" id="TVU46862">
    <property type="protein sequence ID" value="TVU46862"/>
    <property type="gene ID" value="EJB05_06434"/>
</dbReference>
<name>A0A5J9WDS4_9POAL</name>
<accession>A0A5J9WDS4</accession>
<keyword evidence="3" id="KW-1185">Reference proteome</keyword>
<evidence type="ECO:0000313" key="3">
    <source>
        <dbReference type="Proteomes" id="UP000324897"/>
    </source>
</evidence>
<gene>
    <name evidence="2" type="ORF">EJB05_06434</name>
</gene>
<organism evidence="2 3">
    <name type="scientific">Eragrostis curvula</name>
    <name type="common">weeping love grass</name>
    <dbReference type="NCBI Taxonomy" id="38414"/>
    <lineage>
        <taxon>Eukaryota</taxon>
        <taxon>Viridiplantae</taxon>
        <taxon>Streptophyta</taxon>
        <taxon>Embryophyta</taxon>
        <taxon>Tracheophyta</taxon>
        <taxon>Spermatophyta</taxon>
        <taxon>Magnoliopsida</taxon>
        <taxon>Liliopsida</taxon>
        <taxon>Poales</taxon>
        <taxon>Poaceae</taxon>
        <taxon>PACMAD clade</taxon>
        <taxon>Chloridoideae</taxon>
        <taxon>Eragrostideae</taxon>
        <taxon>Eragrostidinae</taxon>
        <taxon>Eragrostis</taxon>
    </lineage>
</organism>
<feature type="region of interest" description="Disordered" evidence="1">
    <location>
        <begin position="1"/>
        <end position="24"/>
    </location>
</feature>
<comment type="caution">
    <text evidence="2">The sequence shown here is derived from an EMBL/GenBank/DDBJ whole genome shotgun (WGS) entry which is preliminary data.</text>
</comment>